<feature type="active site" evidence="13">
    <location>
        <position position="196"/>
    </location>
</feature>
<feature type="active site" evidence="13">
    <location>
        <position position="354"/>
    </location>
</feature>
<dbReference type="PROSITE" id="PS00844">
    <property type="entry name" value="DALA_DALA_LIGASE_2"/>
    <property type="match status" value="1"/>
</dbReference>
<dbReference type="AlphaFoldDB" id="A0A9D0ZHR3"/>
<evidence type="ECO:0000256" key="10">
    <source>
        <dbReference type="ARBA" id="ARBA00023211"/>
    </source>
</evidence>
<proteinExistence type="inferred from homology"/>
<dbReference type="Proteomes" id="UP000886787">
    <property type="component" value="Unassembled WGS sequence"/>
</dbReference>
<evidence type="ECO:0000256" key="3">
    <source>
        <dbReference type="ARBA" id="ARBA00022598"/>
    </source>
</evidence>
<gene>
    <name evidence="12" type="primary">ddl</name>
    <name evidence="18" type="ORF">IAD32_03790</name>
</gene>
<dbReference type="EC" id="6.3.2.4" evidence="12"/>
<feature type="binding site" evidence="14">
    <location>
        <position position="349"/>
    </location>
    <ligand>
        <name>Mg(2+)</name>
        <dbReference type="ChEBI" id="CHEBI:18420"/>
        <label>2</label>
    </ligand>
</feature>
<dbReference type="GO" id="GO:0005524">
    <property type="term" value="F:ATP binding"/>
    <property type="evidence" value="ECO:0007669"/>
    <property type="project" value="UniProtKB-UniRule"/>
</dbReference>
<dbReference type="GO" id="GO:0005829">
    <property type="term" value="C:cytosol"/>
    <property type="evidence" value="ECO:0007669"/>
    <property type="project" value="TreeGrafter"/>
</dbReference>
<dbReference type="InterPro" id="IPR013815">
    <property type="entry name" value="ATP_grasp_subdomain_1"/>
</dbReference>
<sequence>MKIKIAVLFGGKSVEHEISVISAIQAIQSMNKDKYDVIPVYMTKDNRMYVGDAIGDIESYRKDIGLLLEKSQQVVFMCDGSRTNLLKYPLRPFKNNLYASIDVAFPIVHGTNVEDGALQGFLQTLNLPYVGCDVLSSAVGMDKYAMKAVLKDKNIPVLECLCFDSAQYRDDASAIMRRIEKEIGFPVMIKPVNLGSSIGINKAKTHKELEDALELAFAFAGRVLAERAIEDLQEINCSVIGDYESAQASECEEPVSSGELLSYSDKYLNGGKGGSSSKGGKTAAGAPTGGKGGMSSLQRRLPADIPPALREQVRTLAVQTFQALGCNGVSRIDFMVDRKTGALYVNEINTIPGSLAFYLWEPLGISYTQLLDKMISLALKRKRENESIHYSFDTNVLAGVSLSGGKSGKL</sequence>
<evidence type="ECO:0000256" key="7">
    <source>
        <dbReference type="ARBA" id="ARBA00022842"/>
    </source>
</evidence>
<comment type="caution">
    <text evidence="18">The sequence shown here is derived from an EMBL/GenBank/DDBJ whole genome shotgun (WGS) entry which is preliminary data.</text>
</comment>
<evidence type="ECO:0000256" key="2">
    <source>
        <dbReference type="ARBA" id="ARBA00010871"/>
    </source>
</evidence>
<dbReference type="Gene3D" id="3.30.470.20">
    <property type="entry name" value="ATP-grasp fold, B domain"/>
    <property type="match status" value="1"/>
</dbReference>
<comment type="subcellular location">
    <subcellularLocation>
        <location evidence="12">Cytoplasm</location>
    </subcellularLocation>
</comment>
<keyword evidence="8 12" id="KW-0133">Cell shape</keyword>
<accession>A0A9D0ZHR3</accession>
<evidence type="ECO:0000256" key="1">
    <source>
        <dbReference type="ARBA" id="ARBA00001936"/>
    </source>
</evidence>
<feature type="binding site" evidence="14">
    <location>
        <position position="347"/>
    </location>
    <ligand>
        <name>Mg(2+)</name>
        <dbReference type="ChEBI" id="CHEBI:18420"/>
        <label>1</label>
    </ligand>
</feature>
<keyword evidence="4 14" id="KW-0479">Metal-binding</keyword>
<dbReference type="GO" id="GO:0009252">
    <property type="term" value="P:peptidoglycan biosynthetic process"/>
    <property type="evidence" value="ECO:0007669"/>
    <property type="project" value="UniProtKB-UniRule"/>
</dbReference>
<dbReference type="GO" id="GO:0046872">
    <property type="term" value="F:metal ion binding"/>
    <property type="evidence" value="ECO:0007669"/>
    <property type="project" value="UniProtKB-KW"/>
</dbReference>
<dbReference type="InterPro" id="IPR011095">
    <property type="entry name" value="Dala_Dala_lig_C"/>
</dbReference>
<evidence type="ECO:0000256" key="6">
    <source>
        <dbReference type="ARBA" id="ARBA00022840"/>
    </source>
</evidence>
<dbReference type="GO" id="GO:0008360">
    <property type="term" value="P:regulation of cell shape"/>
    <property type="evidence" value="ECO:0007669"/>
    <property type="project" value="UniProtKB-KW"/>
</dbReference>
<protein>
    <recommendedName>
        <fullName evidence="12">D-alanine--D-alanine ligase</fullName>
        <ecNumber evidence="12">6.3.2.4</ecNumber>
    </recommendedName>
    <alternativeName>
        <fullName evidence="12">D-Ala-D-Ala ligase</fullName>
    </alternativeName>
    <alternativeName>
        <fullName evidence="12">D-alanylalanine synthetase</fullName>
    </alternativeName>
</protein>
<organism evidence="18 19">
    <name type="scientific">Candidatus Scatavimonas merdigallinarum</name>
    <dbReference type="NCBI Taxonomy" id="2840914"/>
    <lineage>
        <taxon>Bacteria</taxon>
        <taxon>Bacillati</taxon>
        <taxon>Bacillota</taxon>
        <taxon>Clostridia</taxon>
        <taxon>Eubacteriales</taxon>
        <taxon>Oscillospiraceae</taxon>
        <taxon>Oscillospiraceae incertae sedis</taxon>
        <taxon>Candidatus Scatavimonas</taxon>
    </lineage>
</organism>
<keyword evidence="3 12" id="KW-0436">Ligase</keyword>
<comment type="cofactor">
    <cofactor evidence="1">
        <name>Mn(2+)</name>
        <dbReference type="ChEBI" id="CHEBI:29035"/>
    </cofactor>
</comment>
<comment type="cofactor">
    <cofactor evidence="14">
        <name>Mg(2+)</name>
        <dbReference type="ChEBI" id="CHEBI:18420"/>
    </cofactor>
    <cofactor evidence="14">
        <name>Mn(2+)</name>
        <dbReference type="ChEBI" id="CHEBI:29035"/>
    </cofactor>
    <text evidence="14">Binds 2 magnesium or manganese ions per subunit.</text>
</comment>
<name>A0A9D0ZHR3_9FIRM</name>
<keyword evidence="9 12" id="KW-0573">Peptidoglycan synthesis</keyword>
<keyword evidence="5 15" id="KW-0547">Nucleotide-binding</keyword>
<dbReference type="InterPro" id="IPR011127">
    <property type="entry name" value="Dala_Dala_lig_N"/>
</dbReference>
<keyword evidence="10 14" id="KW-0464">Manganese</keyword>
<evidence type="ECO:0000256" key="16">
    <source>
        <dbReference type="SAM" id="MobiDB-lite"/>
    </source>
</evidence>
<dbReference type="HAMAP" id="MF_00047">
    <property type="entry name" value="Dala_Dala_lig"/>
    <property type="match status" value="1"/>
</dbReference>
<evidence type="ECO:0000256" key="14">
    <source>
        <dbReference type="PIRSR" id="PIRSR039102-3"/>
    </source>
</evidence>
<dbReference type="GO" id="GO:0071555">
    <property type="term" value="P:cell wall organization"/>
    <property type="evidence" value="ECO:0007669"/>
    <property type="project" value="UniProtKB-KW"/>
</dbReference>
<dbReference type="Pfam" id="PF07478">
    <property type="entry name" value="Dala_Dala_lig_C"/>
    <property type="match status" value="2"/>
</dbReference>
<evidence type="ECO:0000256" key="9">
    <source>
        <dbReference type="ARBA" id="ARBA00022984"/>
    </source>
</evidence>
<keyword evidence="7 14" id="KW-0460">Magnesium</keyword>
<evidence type="ECO:0000256" key="15">
    <source>
        <dbReference type="PROSITE-ProRule" id="PRU00409"/>
    </source>
</evidence>
<dbReference type="SUPFAM" id="SSF56059">
    <property type="entry name" value="Glutathione synthetase ATP-binding domain-like"/>
    <property type="match status" value="1"/>
</dbReference>
<evidence type="ECO:0000313" key="18">
    <source>
        <dbReference type="EMBL" id="HIQ80387.1"/>
    </source>
</evidence>
<dbReference type="PANTHER" id="PTHR23132">
    <property type="entry name" value="D-ALANINE--D-ALANINE LIGASE"/>
    <property type="match status" value="1"/>
</dbReference>
<keyword evidence="6 15" id="KW-0067">ATP-binding</keyword>
<dbReference type="PIRSF" id="PIRSF039102">
    <property type="entry name" value="Ddl/VanB"/>
    <property type="match status" value="1"/>
</dbReference>
<comment type="catalytic activity">
    <reaction evidence="12">
        <text>2 D-alanine + ATP = D-alanyl-D-alanine + ADP + phosphate + H(+)</text>
        <dbReference type="Rhea" id="RHEA:11224"/>
        <dbReference type="ChEBI" id="CHEBI:15378"/>
        <dbReference type="ChEBI" id="CHEBI:30616"/>
        <dbReference type="ChEBI" id="CHEBI:43474"/>
        <dbReference type="ChEBI" id="CHEBI:57416"/>
        <dbReference type="ChEBI" id="CHEBI:57822"/>
        <dbReference type="ChEBI" id="CHEBI:456216"/>
        <dbReference type="EC" id="6.3.2.4"/>
    </reaction>
</comment>
<dbReference type="Gene3D" id="3.40.50.20">
    <property type="match status" value="1"/>
</dbReference>
<dbReference type="Gene3D" id="3.30.1490.20">
    <property type="entry name" value="ATP-grasp fold, A domain"/>
    <property type="match status" value="1"/>
</dbReference>
<dbReference type="InterPro" id="IPR011761">
    <property type="entry name" value="ATP-grasp"/>
</dbReference>
<evidence type="ECO:0000256" key="4">
    <source>
        <dbReference type="ARBA" id="ARBA00022723"/>
    </source>
</evidence>
<evidence type="ECO:0000256" key="12">
    <source>
        <dbReference type="HAMAP-Rule" id="MF_00047"/>
    </source>
</evidence>
<dbReference type="Pfam" id="PF01820">
    <property type="entry name" value="Dala_Dala_lig_N"/>
    <property type="match status" value="1"/>
</dbReference>
<evidence type="ECO:0000313" key="19">
    <source>
        <dbReference type="Proteomes" id="UP000886787"/>
    </source>
</evidence>
<feature type="binding site" evidence="14">
    <location>
        <position position="333"/>
    </location>
    <ligand>
        <name>Mg(2+)</name>
        <dbReference type="ChEBI" id="CHEBI:18420"/>
        <label>1</label>
    </ligand>
</feature>
<dbReference type="GO" id="GO:0008716">
    <property type="term" value="F:D-alanine-D-alanine ligase activity"/>
    <property type="evidence" value="ECO:0007669"/>
    <property type="project" value="UniProtKB-UniRule"/>
</dbReference>
<evidence type="ECO:0000256" key="13">
    <source>
        <dbReference type="PIRSR" id="PIRSR039102-1"/>
    </source>
</evidence>
<dbReference type="EMBL" id="DVFW01000021">
    <property type="protein sequence ID" value="HIQ80387.1"/>
    <property type="molecule type" value="Genomic_DNA"/>
</dbReference>
<evidence type="ECO:0000256" key="11">
    <source>
        <dbReference type="ARBA" id="ARBA00023316"/>
    </source>
</evidence>
<comment type="similarity">
    <text evidence="2 12">Belongs to the D-alanine--D-alanine ligase family.</text>
</comment>
<evidence type="ECO:0000256" key="5">
    <source>
        <dbReference type="ARBA" id="ARBA00022741"/>
    </source>
</evidence>
<dbReference type="PANTHER" id="PTHR23132:SF25">
    <property type="entry name" value="D-ALANINE--D-ALANINE LIGASE A"/>
    <property type="match status" value="1"/>
</dbReference>
<comment type="pathway">
    <text evidence="12">Cell wall biogenesis; peptidoglycan biosynthesis.</text>
</comment>
<dbReference type="InterPro" id="IPR005905">
    <property type="entry name" value="D_ala_D_ala"/>
</dbReference>
<evidence type="ECO:0000256" key="8">
    <source>
        <dbReference type="ARBA" id="ARBA00022960"/>
    </source>
</evidence>
<comment type="function">
    <text evidence="12">Cell wall formation.</text>
</comment>
<keyword evidence="11 12" id="KW-0961">Cell wall biogenesis/degradation</keyword>
<reference evidence="18" key="1">
    <citation type="submission" date="2020-10" db="EMBL/GenBank/DDBJ databases">
        <authorList>
            <person name="Gilroy R."/>
        </authorList>
    </citation>
    <scope>NUCLEOTIDE SEQUENCE</scope>
    <source>
        <strain evidence="18">ChiSjej1B19-3389</strain>
    </source>
</reference>
<feature type="binding site" evidence="14">
    <location>
        <position position="347"/>
    </location>
    <ligand>
        <name>Mg(2+)</name>
        <dbReference type="ChEBI" id="CHEBI:18420"/>
        <label>2</label>
    </ligand>
</feature>
<keyword evidence="12" id="KW-0963">Cytoplasm</keyword>
<reference evidence="18" key="2">
    <citation type="journal article" date="2021" name="PeerJ">
        <title>Extensive microbial diversity within the chicken gut microbiome revealed by metagenomics and culture.</title>
        <authorList>
            <person name="Gilroy R."/>
            <person name="Ravi A."/>
            <person name="Getino M."/>
            <person name="Pursley I."/>
            <person name="Horton D.L."/>
            <person name="Alikhan N.F."/>
            <person name="Baker D."/>
            <person name="Gharbi K."/>
            <person name="Hall N."/>
            <person name="Watson M."/>
            <person name="Adriaenssens E.M."/>
            <person name="Foster-Nyarko E."/>
            <person name="Jarju S."/>
            <person name="Secka A."/>
            <person name="Antonio M."/>
            <person name="Oren A."/>
            <person name="Chaudhuri R.R."/>
            <person name="La Ragione R."/>
            <person name="Hildebrand F."/>
            <person name="Pallen M.J."/>
        </authorList>
    </citation>
    <scope>NUCLEOTIDE SEQUENCE</scope>
    <source>
        <strain evidence="18">ChiSjej1B19-3389</strain>
    </source>
</reference>
<evidence type="ECO:0000259" key="17">
    <source>
        <dbReference type="PROSITE" id="PS50975"/>
    </source>
</evidence>
<feature type="region of interest" description="Disordered" evidence="16">
    <location>
        <begin position="272"/>
        <end position="297"/>
    </location>
</feature>
<dbReference type="InterPro" id="IPR000291">
    <property type="entry name" value="D-Ala_lig_Van_CS"/>
</dbReference>
<dbReference type="InterPro" id="IPR016185">
    <property type="entry name" value="PreATP-grasp_dom_sf"/>
</dbReference>
<feature type="active site" evidence="13">
    <location>
        <position position="15"/>
    </location>
</feature>
<feature type="domain" description="ATP-grasp" evidence="17">
    <location>
        <begin position="147"/>
        <end position="376"/>
    </location>
</feature>
<dbReference type="PROSITE" id="PS50975">
    <property type="entry name" value="ATP_GRASP"/>
    <property type="match status" value="1"/>
</dbReference>
<dbReference type="SUPFAM" id="SSF52440">
    <property type="entry name" value="PreATP-grasp domain"/>
    <property type="match status" value="1"/>
</dbReference>